<proteinExistence type="predicted"/>
<evidence type="ECO:0000313" key="4">
    <source>
        <dbReference type="Proteomes" id="UP000621631"/>
    </source>
</evidence>
<keyword evidence="4" id="KW-1185">Reference proteome</keyword>
<name>A0AAC9J1D2_VIRHA</name>
<dbReference type="EMBL" id="JACWEZ010000001">
    <property type="protein sequence ID" value="MBD1221491.1"/>
    <property type="molecule type" value="Genomic_DNA"/>
</dbReference>
<dbReference type="KEGG" id="vhl:BME96_16875"/>
<accession>A0AAC9J1D2</accession>
<dbReference type="Proteomes" id="UP000621631">
    <property type="component" value="Unassembled WGS sequence"/>
</dbReference>
<reference evidence="1 3" key="1">
    <citation type="submission" date="2016-11" db="EMBL/GenBank/DDBJ databases">
        <title>Complete genome sequencing of Virgibacillus halodenitrificans PDB-F2.</title>
        <authorList>
            <person name="Sun Z."/>
            <person name="Zhou Y."/>
            <person name="Li H."/>
        </authorList>
    </citation>
    <scope>NUCLEOTIDE SEQUENCE [LARGE SCALE GENOMIC DNA]</scope>
    <source>
        <strain evidence="1 3">PDB-F2</strain>
    </source>
</reference>
<dbReference type="RefSeq" id="WP_019378220.1">
    <property type="nucleotide sequence ID" value="NZ_CP017962.1"/>
</dbReference>
<evidence type="ECO:0000313" key="1">
    <source>
        <dbReference type="EMBL" id="APC49761.1"/>
    </source>
</evidence>
<reference evidence="2 4" key="2">
    <citation type="submission" date="2020-09" db="EMBL/GenBank/DDBJ databases">
        <title>Draft Genome Sequences of Oil-Oxidizing Bacteria Halomonas titanicae, Marinobacter lutaoensis, and Virgibacillus halodenitrificans Isolated from Highly Saline Environments.</title>
        <authorList>
            <person name="Grouzdev D.S."/>
            <person name="Sokolova D.S."/>
            <person name="Semenova E.M."/>
            <person name="Borzenkov I.A."/>
            <person name="Bidzhieva S.K."/>
            <person name="Poltaraus A.B."/>
            <person name="Nazina T.N."/>
        </authorList>
    </citation>
    <scope>NUCLEOTIDE SEQUENCE [LARGE SCALE GENOMIC DNA]</scope>
    <source>
        <strain evidence="2 4">VKM B-3472D</strain>
    </source>
</reference>
<evidence type="ECO:0000313" key="3">
    <source>
        <dbReference type="Proteomes" id="UP000182945"/>
    </source>
</evidence>
<gene>
    <name evidence="1" type="ORF">BME96_16875</name>
    <name evidence="2" type="ORF">IC602_02555</name>
</gene>
<dbReference type="Proteomes" id="UP000182945">
    <property type="component" value="Chromosome"/>
</dbReference>
<evidence type="ECO:0000313" key="2">
    <source>
        <dbReference type="EMBL" id="MBD1221491.1"/>
    </source>
</evidence>
<sequence length="133" mass="15629">MKLIRAYEADEAKVEQFLKSTPNVKKESLMYQGYVVEIDEKIEACFVLEEMEDGIYWLKQLFITQNKAAKLPVLLEAILTLAKHQKAKRVFVHSHQPVVDILLEALQFNPQKEEVFVDKYKNEQGNWWSYHVS</sequence>
<organism evidence="1 3">
    <name type="scientific">Virgibacillus halodenitrificans</name>
    <name type="common">Bacillus halodenitrificans</name>
    <dbReference type="NCBI Taxonomy" id="1482"/>
    <lineage>
        <taxon>Bacteria</taxon>
        <taxon>Bacillati</taxon>
        <taxon>Bacillota</taxon>
        <taxon>Bacilli</taxon>
        <taxon>Bacillales</taxon>
        <taxon>Bacillaceae</taxon>
        <taxon>Virgibacillus</taxon>
    </lineage>
</organism>
<dbReference type="EMBL" id="CP017962">
    <property type="protein sequence ID" value="APC49761.1"/>
    <property type="molecule type" value="Genomic_DNA"/>
</dbReference>
<protein>
    <submittedName>
        <fullName evidence="1">Uncharacterized protein</fullName>
    </submittedName>
</protein>
<dbReference type="AlphaFoldDB" id="A0AAC9J1D2"/>
<dbReference type="GeneID" id="71516084"/>